<dbReference type="GO" id="GO:0005506">
    <property type="term" value="F:iron ion binding"/>
    <property type="evidence" value="ECO:0007669"/>
    <property type="project" value="InterPro"/>
</dbReference>
<evidence type="ECO:0000256" key="4">
    <source>
        <dbReference type="ARBA" id="ARBA00023004"/>
    </source>
</evidence>
<dbReference type="SUPFAM" id="SSF48264">
    <property type="entry name" value="Cytochrome P450"/>
    <property type="match status" value="1"/>
</dbReference>
<dbReference type="GO" id="GO:0004497">
    <property type="term" value="F:monooxygenase activity"/>
    <property type="evidence" value="ECO:0007669"/>
    <property type="project" value="InterPro"/>
</dbReference>
<comment type="similarity">
    <text evidence="2">Belongs to the cytochrome P450 family.</text>
</comment>
<dbReference type="Gene3D" id="1.10.630.10">
    <property type="entry name" value="Cytochrome P450"/>
    <property type="match status" value="1"/>
</dbReference>
<name>A0A9W9FE03_9EURO</name>
<sequence length="487" mass="56011">MALLVPPEVIASLNSRLIWVLVFIAAVVSRIISRRYWTLIRDISGPFWRSFPSLWVVSQLWKGHLEAEQTRLHRKHGYCVRIRDNEVSVSHPDAVRQLLHANIAKFNYIQGTWYAIFSLPDYHYVNQMSEMVPRRHIEEAPYDVDTVLALFTKAIDKYSQAGKPFEFSTWFTFFAFDVLGEVTFSNSFGFVGTGINIGNAIANTRSLALYVAVMDHYTWFHNLTLGNPLLSRLGIQPSSHIFGTCLAAISARKENPEVRKDMMQQWLDTRAKYPGRMAENEIFAAAVANVGADVDTVIAALQSRFYYLLRYPQYLQQLRAELDTAQAQEELTQIVQDNEAQKLPFLQACIKEIYWFQNSVPSPLPRVVPKGGMTIGGRYFPEGVIFSINPWVYHRNPALFGGDCDQFNPDRWLLGDTKTMESFLIHWGAGYNQCPELNLAHFKITKITATLIRDFEFKLTDPKKEWEWTNHFTFVPWGSPCNVRRSF</sequence>
<keyword evidence="4" id="KW-0408">Iron</keyword>
<dbReference type="InterPro" id="IPR001128">
    <property type="entry name" value="Cyt_P450"/>
</dbReference>
<dbReference type="EMBL" id="JAPQKI010000005">
    <property type="protein sequence ID" value="KAJ5098182.1"/>
    <property type="molecule type" value="Genomic_DNA"/>
</dbReference>
<evidence type="ECO:0008006" key="7">
    <source>
        <dbReference type="Google" id="ProtNLM"/>
    </source>
</evidence>
<dbReference type="GO" id="GO:0016705">
    <property type="term" value="F:oxidoreductase activity, acting on paired donors, with incorporation or reduction of molecular oxygen"/>
    <property type="evidence" value="ECO:0007669"/>
    <property type="project" value="InterPro"/>
</dbReference>
<evidence type="ECO:0000313" key="6">
    <source>
        <dbReference type="Proteomes" id="UP001149074"/>
    </source>
</evidence>
<dbReference type="OrthoDB" id="3934656at2759"/>
<dbReference type="InterPro" id="IPR050121">
    <property type="entry name" value="Cytochrome_P450_monoxygenase"/>
</dbReference>
<dbReference type="PANTHER" id="PTHR24305">
    <property type="entry name" value="CYTOCHROME P450"/>
    <property type="match status" value="1"/>
</dbReference>
<proteinExistence type="inferred from homology"/>
<keyword evidence="6" id="KW-1185">Reference proteome</keyword>
<dbReference type="Proteomes" id="UP001149074">
    <property type="component" value="Unassembled WGS sequence"/>
</dbReference>
<comment type="cofactor">
    <cofactor evidence="1">
        <name>heme</name>
        <dbReference type="ChEBI" id="CHEBI:30413"/>
    </cofactor>
</comment>
<dbReference type="AlphaFoldDB" id="A0A9W9FE03"/>
<dbReference type="GO" id="GO:0043386">
    <property type="term" value="P:mycotoxin biosynthetic process"/>
    <property type="evidence" value="ECO:0007669"/>
    <property type="project" value="UniProtKB-ARBA"/>
</dbReference>
<organism evidence="5 6">
    <name type="scientific">Penicillium argentinense</name>
    <dbReference type="NCBI Taxonomy" id="1131581"/>
    <lineage>
        <taxon>Eukaryota</taxon>
        <taxon>Fungi</taxon>
        <taxon>Dikarya</taxon>
        <taxon>Ascomycota</taxon>
        <taxon>Pezizomycotina</taxon>
        <taxon>Eurotiomycetes</taxon>
        <taxon>Eurotiomycetidae</taxon>
        <taxon>Eurotiales</taxon>
        <taxon>Aspergillaceae</taxon>
        <taxon>Penicillium</taxon>
    </lineage>
</organism>
<protein>
    <recommendedName>
        <fullName evidence="7">Cytochrome P450</fullName>
    </recommendedName>
</protein>
<dbReference type="GeneID" id="81356656"/>
<dbReference type="InterPro" id="IPR036396">
    <property type="entry name" value="Cyt_P450_sf"/>
</dbReference>
<reference evidence="5" key="1">
    <citation type="submission" date="2022-11" db="EMBL/GenBank/DDBJ databases">
        <authorList>
            <person name="Petersen C."/>
        </authorList>
    </citation>
    <scope>NUCLEOTIDE SEQUENCE</scope>
    <source>
        <strain evidence="5">IBT 30761</strain>
    </source>
</reference>
<evidence type="ECO:0000256" key="1">
    <source>
        <dbReference type="ARBA" id="ARBA00001971"/>
    </source>
</evidence>
<evidence type="ECO:0000256" key="3">
    <source>
        <dbReference type="ARBA" id="ARBA00022723"/>
    </source>
</evidence>
<dbReference type="RefSeq" id="XP_056473836.1">
    <property type="nucleotide sequence ID" value="XM_056617677.1"/>
</dbReference>
<dbReference type="PANTHER" id="PTHR24305:SF232">
    <property type="entry name" value="P450, PUTATIVE (EUROFUNG)-RELATED"/>
    <property type="match status" value="1"/>
</dbReference>
<reference evidence="5" key="2">
    <citation type="journal article" date="2023" name="IMA Fungus">
        <title>Comparative genomic study of the Penicillium genus elucidates a diverse pangenome and 15 lateral gene transfer events.</title>
        <authorList>
            <person name="Petersen C."/>
            <person name="Sorensen T."/>
            <person name="Nielsen M.R."/>
            <person name="Sondergaard T.E."/>
            <person name="Sorensen J.L."/>
            <person name="Fitzpatrick D.A."/>
            <person name="Frisvad J.C."/>
            <person name="Nielsen K.L."/>
        </authorList>
    </citation>
    <scope>NUCLEOTIDE SEQUENCE</scope>
    <source>
        <strain evidence="5">IBT 30761</strain>
    </source>
</reference>
<evidence type="ECO:0000313" key="5">
    <source>
        <dbReference type="EMBL" id="KAJ5098182.1"/>
    </source>
</evidence>
<dbReference type="GO" id="GO:0020037">
    <property type="term" value="F:heme binding"/>
    <property type="evidence" value="ECO:0007669"/>
    <property type="project" value="InterPro"/>
</dbReference>
<comment type="caution">
    <text evidence="5">The sequence shown here is derived from an EMBL/GenBank/DDBJ whole genome shotgun (WGS) entry which is preliminary data.</text>
</comment>
<evidence type="ECO:0000256" key="2">
    <source>
        <dbReference type="ARBA" id="ARBA00010617"/>
    </source>
</evidence>
<keyword evidence="3" id="KW-0479">Metal-binding</keyword>
<accession>A0A9W9FE03</accession>
<dbReference type="Pfam" id="PF00067">
    <property type="entry name" value="p450"/>
    <property type="match status" value="1"/>
</dbReference>
<gene>
    <name evidence="5" type="ORF">N7532_005183</name>
</gene>